<evidence type="ECO:0000256" key="3">
    <source>
        <dbReference type="ARBA" id="ARBA00022806"/>
    </source>
</evidence>
<keyword evidence="3 7" id="KW-0347">Helicase</keyword>
<dbReference type="InterPro" id="IPR025313">
    <property type="entry name" value="SPB4-like_CTE"/>
</dbReference>
<dbReference type="PROSITE" id="PS00039">
    <property type="entry name" value="DEAD_ATP_HELICASE"/>
    <property type="match status" value="1"/>
</dbReference>
<evidence type="ECO:0000259" key="10">
    <source>
        <dbReference type="PROSITE" id="PS51192"/>
    </source>
</evidence>
<organism evidence="13">
    <name type="scientific">Physcomitrium patens</name>
    <name type="common">Spreading-leaved earth moss</name>
    <name type="synonym">Physcomitrella patens</name>
    <dbReference type="NCBI Taxonomy" id="3218"/>
    <lineage>
        <taxon>Eukaryota</taxon>
        <taxon>Viridiplantae</taxon>
        <taxon>Streptophyta</taxon>
        <taxon>Embryophyta</taxon>
        <taxon>Bryophyta</taxon>
        <taxon>Bryophytina</taxon>
        <taxon>Bryopsida</taxon>
        <taxon>Funariidae</taxon>
        <taxon>Funariales</taxon>
        <taxon>Funariaceae</taxon>
        <taxon>Physcomitrium</taxon>
    </lineage>
</organism>
<evidence type="ECO:0000259" key="12">
    <source>
        <dbReference type="PROSITE" id="PS51195"/>
    </source>
</evidence>
<dbReference type="EnsemblPlants" id="Pp3c17_13450V3.1">
    <property type="protein sequence ID" value="Pp3c17_13450V3.1"/>
    <property type="gene ID" value="Pp3c17_13450"/>
</dbReference>
<dbReference type="FunCoup" id="A0A2K1J3Q6">
    <property type="interactions" value="3312"/>
</dbReference>
<feature type="region of interest" description="Disordered" evidence="9">
    <location>
        <begin position="595"/>
        <end position="625"/>
    </location>
</feature>
<dbReference type="InterPro" id="IPR027417">
    <property type="entry name" value="P-loop_NTPase"/>
</dbReference>
<dbReference type="OrthoDB" id="422663at2759"/>
<comment type="catalytic activity">
    <reaction evidence="8">
        <text>ATP + H2O = ADP + phosphate + H(+)</text>
        <dbReference type="Rhea" id="RHEA:13065"/>
        <dbReference type="ChEBI" id="CHEBI:15377"/>
        <dbReference type="ChEBI" id="CHEBI:15378"/>
        <dbReference type="ChEBI" id="CHEBI:30616"/>
        <dbReference type="ChEBI" id="CHEBI:43474"/>
        <dbReference type="ChEBI" id="CHEBI:456216"/>
        <dbReference type="EC" id="3.6.4.13"/>
    </reaction>
</comment>
<evidence type="ECO:0000256" key="9">
    <source>
        <dbReference type="SAM" id="MobiDB-lite"/>
    </source>
</evidence>
<proteinExistence type="inferred from homology"/>
<reference evidence="13 15" key="2">
    <citation type="journal article" date="2018" name="Plant J.">
        <title>The Physcomitrella patens chromosome-scale assembly reveals moss genome structure and evolution.</title>
        <authorList>
            <person name="Lang D."/>
            <person name="Ullrich K.K."/>
            <person name="Murat F."/>
            <person name="Fuchs J."/>
            <person name="Jenkins J."/>
            <person name="Haas F.B."/>
            <person name="Piednoel M."/>
            <person name="Gundlach H."/>
            <person name="Van Bel M."/>
            <person name="Meyberg R."/>
            <person name="Vives C."/>
            <person name="Morata J."/>
            <person name="Symeonidi A."/>
            <person name="Hiss M."/>
            <person name="Muchero W."/>
            <person name="Kamisugi Y."/>
            <person name="Saleh O."/>
            <person name="Blanc G."/>
            <person name="Decker E.L."/>
            <person name="van Gessel N."/>
            <person name="Grimwood J."/>
            <person name="Hayes R.D."/>
            <person name="Graham S.W."/>
            <person name="Gunter L.E."/>
            <person name="McDaniel S.F."/>
            <person name="Hoernstein S.N.W."/>
            <person name="Larsson A."/>
            <person name="Li F.W."/>
            <person name="Perroud P.F."/>
            <person name="Phillips J."/>
            <person name="Ranjan P."/>
            <person name="Rokshar D.S."/>
            <person name="Rothfels C.J."/>
            <person name="Schneider L."/>
            <person name="Shu S."/>
            <person name="Stevenson D.W."/>
            <person name="Thummler F."/>
            <person name="Tillich M."/>
            <person name="Villarreal Aguilar J.C."/>
            <person name="Widiez T."/>
            <person name="Wong G.K."/>
            <person name="Wymore A."/>
            <person name="Zhang Y."/>
            <person name="Zimmer A.D."/>
            <person name="Quatrano R.S."/>
            <person name="Mayer K.F.X."/>
            <person name="Goodstein D."/>
            <person name="Casacuberta J.M."/>
            <person name="Vandepoele K."/>
            <person name="Reski R."/>
            <person name="Cuming A.C."/>
            <person name="Tuskan G.A."/>
            <person name="Maumus F."/>
            <person name="Salse J."/>
            <person name="Schmutz J."/>
            <person name="Rensing S.A."/>
        </authorList>
    </citation>
    <scope>NUCLEOTIDE SEQUENCE [LARGE SCALE GENOMIC DNA]</scope>
    <source>
        <strain evidence="14 15">cv. Gransden 2004</strain>
    </source>
</reference>
<dbReference type="OMA" id="AVHIKAD"/>
<comment type="domain">
    <text evidence="8">The Q motif is unique to and characteristic of the DEAD box family of RNA helicases and controls ATP binding and hydrolysis.</text>
</comment>
<dbReference type="SMART" id="SM01178">
    <property type="entry name" value="DUF4217"/>
    <property type="match status" value="1"/>
</dbReference>
<dbReference type="CDD" id="cd17949">
    <property type="entry name" value="DEADc_DDX31"/>
    <property type="match status" value="1"/>
</dbReference>
<dbReference type="KEGG" id="ppp:112294624"/>
<dbReference type="PANTHER" id="PTHR24031">
    <property type="entry name" value="RNA HELICASE"/>
    <property type="match status" value="1"/>
</dbReference>
<keyword evidence="15" id="KW-1185">Reference proteome</keyword>
<feature type="short sequence motif" description="Q motif" evidence="6">
    <location>
        <begin position="55"/>
        <end position="84"/>
    </location>
</feature>
<reference evidence="14" key="3">
    <citation type="submission" date="2020-12" db="UniProtKB">
        <authorList>
            <consortium name="EnsemblPlants"/>
        </authorList>
    </citation>
    <scope>IDENTIFICATION</scope>
</reference>
<dbReference type="EnsemblPlants" id="Pp3c17_13450V3.2">
    <property type="protein sequence ID" value="Pp3c17_13450V3.2"/>
    <property type="gene ID" value="Pp3c17_13450"/>
</dbReference>
<dbReference type="PROSITE" id="PS51195">
    <property type="entry name" value="Q_MOTIF"/>
    <property type="match status" value="1"/>
</dbReference>
<name>A0A2K1J3Q6_PHYPA</name>
<keyword evidence="2 7" id="KW-0378">Hydrolase</keyword>
<dbReference type="Pfam" id="PF13959">
    <property type="entry name" value="CTE_SPB4"/>
    <property type="match status" value="1"/>
</dbReference>
<comment type="similarity">
    <text evidence="7">Belongs to the DEAD box helicase family.</text>
</comment>
<feature type="domain" description="Helicase ATP-binding" evidence="10">
    <location>
        <begin position="87"/>
        <end position="271"/>
    </location>
</feature>
<evidence type="ECO:0000313" key="15">
    <source>
        <dbReference type="Proteomes" id="UP000006727"/>
    </source>
</evidence>
<feature type="compositionally biased region" description="Basic residues" evidence="9">
    <location>
        <begin position="607"/>
        <end position="618"/>
    </location>
</feature>
<evidence type="ECO:0000256" key="5">
    <source>
        <dbReference type="ARBA" id="ARBA00022884"/>
    </source>
</evidence>
<evidence type="ECO:0000256" key="4">
    <source>
        <dbReference type="ARBA" id="ARBA00022840"/>
    </source>
</evidence>
<dbReference type="EMBL" id="ABEU02000017">
    <property type="protein sequence ID" value="PNR36169.1"/>
    <property type="molecule type" value="Genomic_DNA"/>
</dbReference>
<dbReference type="Pfam" id="PF00271">
    <property type="entry name" value="Helicase_C"/>
    <property type="match status" value="1"/>
</dbReference>
<dbReference type="Gramene" id="Pp3c17_13450V3.2">
    <property type="protein sequence ID" value="Pp3c17_13450V3.2"/>
    <property type="gene ID" value="Pp3c17_13450"/>
</dbReference>
<dbReference type="Gene3D" id="3.40.50.300">
    <property type="entry name" value="P-loop containing nucleotide triphosphate hydrolases"/>
    <property type="match status" value="2"/>
</dbReference>
<protein>
    <recommendedName>
        <fullName evidence="8">ATP-dependent RNA helicase</fullName>
        <ecNumber evidence="8">3.6.4.13</ecNumber>
    </recommendedName>
</protein>
<gene>
    <name evidence="14" type="primary">LOC112294624</name>
    <name evidence="13" type="ORF">PHYPA_022020</name>
</gene>
<evidence type="ECO:0000256" key="6">
    <source>
        <dbReference type="PROSITE-ProRule" id="PRU00552"/>
    </source>
</evidence>
<dbReference type="GO" id="GO:0042254">
    <property type="term" value="P:ribosome biogenesis"/>
    <property type="evidence" value="ECO:0000318"/>
    <property type="project" value="GO_Central"/>
</dbReference>
<reference evidence="13 15" key="1">
    <citation type="journal article" date="2008" name="Science">
        <title>The Physcomitrella genome reveals evolutionary insights into the conquest of land by plants.</title>
        <authorList>
            <person name="Rensing S."/>
            <person name="Lang D."/>
            <person name="Zimmer A."/>
            <person name="Terry A."/>
            <person name="Salamov A."/>
            <person name="Shapiro H."/>
            <person name="Nishiyama T."/>
            <person name="Perroud P.-F."/>
            <person name="Lindquist E."/>
            <person name="Kamisugi Y."/>
            <person name="Tanahashi T."/>
            <person name="Sakakibara K."/>
            <person name="Fujita T."/>
            <person name="Oishi K."/>
            <person name="Shin-I T."/>
            <person name="Kuroki Y."/>
            <person name="Toyoda A."/>
            <person name="Suzuki Y."/>
            <person name="Hashimoto A."/>
            <person name="Yamaguchi K."/>
            <person name="Sugano A."/>
            <person name="Kohara Y."/>
            <person name="Fujiyama A."/>
            <person name="Anterola A."/>
            <person name="Aoki S."/>
            <person name="Ashton N."/>
            <person name="Barbazuk W.B."/>
            <person name="Barker E."/>
            <person name="Bennetzen J."/>
            <person name="Bezanilla M."/>
            <person name="Blankenship R."/>
            <person name="Cho S.H."/>
            <person name="Dutcher S."/>
            <person name="Estelle M."/>
            <person name="Fawcett J.A."/>
            <person name="Gundlach H."/>
            <person name="Hanada K."/>
            <person name="Heyl A."/>
            <person name="Hicks K.A."/>
            <person name="Hugh J."/>
            <person name="Lohr M."/>
            <person name="Mayer K."/>
            <person name="Melkozernov A."/>
            <person name="Murata T."/>
            <person name="Nelson D."/>
            <person name="Pils B."/>
            <person name="Prigge M."/>
            <person name="Reiss B."/>
            <person name="Renner T."/>
            <person name="Rombauts S."/>
            <person name="Rushton P."/>
            <person name="Sanderfoot A."/>
            <person name="Schween G."/>
            <person name="Shiu S.-H."/>
            <person name="Stueber K."/>
            <person name="Theodoulou F.L."/>
            <person name="Tu H."/>
            <person name="Van de Peer Y."/>
            <person name="Verrier P.J."/>
            <person name="Waters E."/>
            <person name="Wood A."/>
            <person name="Yang L."/>
            <person name="Cove D."/>
            <person name="Cuming A."/>
            <person name="Hasebe M."/>
            <person name="Lucas S."/>
            <person name="Mishler D.B."/>
            <person name="Reski R."/>
            <person name="Grigoriev I."/>
            <person name="Quatrano R.S."/>
            <person name="Boore J.L."/>
        </authorList>
    </citation>
    <scope>NUCLEOTIDE SEQUENCE [LARGE SCALE GENOMIC DNA]</scope>
    <source>
        <strain evidence="14 15">cv. Gransden 2004</strain>
    </source>
</reference>
<dbReference type="Proteomes" id="UP000006727">
    <property type="component" value="Chromosome 17"/>
</dbReference>
<dbReference type="InterPro" id="IPR014001">
    <property type="entry name" value="Helicase_ATP-bd"/>
</dbReference>
<keyword evidence="1 7" id="KW-0547">Nucleotide-binding</keyword>
<dbReference type="GO" id="GO:0003723">
    <property type="term" value="F:RNA binding"/>
    <property type="evidence" value="ECO:0007669"/>
    <property type="project" value="UniProtKB-UniRule"/>
</dbReference>
<dbReference type="Pfam" id="PF00270">
    <property type="entry name" value="DEAD"/>
    <property type="match status" value="1"/>
</dbReference>
<keyword evidence="4 7" id="KW-0067">ATP-binding</keyword>
<dbReference type="InterPro" id="IPR014014">
    <property type="entry name" value="RNA_helicase_DEAD_Q_motif"/>
</dbReference>
<sequence>MPLRGRKRKGYPQKEQIVKDSEDAEEESLGQDFEAVRGAKDGGAAGAGNGIFAAGRFHDLGLAPALSDHIHDKLSFSAPTLIQKSAIPIILSGRDVLVNSGTGSGKTMVYLAPIINALQSYEPRLTRSEGTLALVLVPTRELCLQVCEVAEKVVHRFHWLVPGCVMGGENRGKEKARLRKGVTILVATPGRLLDHLKNTASFRHDRLRWLVFDEADRLLDLGFEKDIEAILEVLGSRDDKKKTRQHILLSATLNERVEQLAALSLVNPATIGLDEAISAEMPSLRETKNGAAMSQQKSLIHDRNTGDTGPSDGYTEYRIPSQLVQSFLKVPCSLRLVALLGLLQQKSRGNGSCKLVVFFSTCDAVDFHYTVVNEFQWSPTPWKDGRENDERKLLSCEAFRLHGSMAQKDRTEAYNQFGKASSAILLCTDVAARGLDFQNVSGIVQYEPPGDAAEYVHRVGRTARLGQKGEAILFLQPSESEYMEELKKHGVTLQELSLPQLLDRLQERRGKKDDFFSAVEMHPLAGLMQKALEAFVAAKPDARLLAVDSFRSYVRAYAAHRGELKSIFQVRKLHLGHVAKSFGLRDAPSLFGKSVNKQNMKKEKERNVKKRFKKKRRLTPGAMED</sequence>
<dbReference type="InterPro" id="IPR011545">
    <property type="entry name" value="DEAD/DEAH_box_helicase_dom"/>
</dbReference>
<evidence type="ECO:0000313" key="14">
    <source>
        <dbReference type="EnsemblPlants" id="Pp3c17_13450V3.1"/>
    </source>
</evidence>
<evidence type="ECO:0000259" key="11">
    <source>
        <dbReference type="PROSITE" id="PS51194"/>
    </source>
</evidence>
<evidence type="ECO:0000313" key="13">
    <source>
        <dbReference type="EMBL" id="PNR36169.1"/>
    </source>
</evidence>
<evidence type="ECO:0000256" key="2">
    <source>
        <dbReference type="ARBA" id="ARBA00022801"/>
    </source>
</evidence>
<dbReference type="EC" id="3.6.4.13" evidence="8"/>
<feature type="region of interest" description="Disordered" evidence="9">
    <location>
        <begin position="1"/>
        <end position="30"/>
    </location>
</feature>
<accession>A0A2K1J3Q6</accession>
<keyword evidence="5 8" id="KW-0694">RNA-binding</keyword>
<dbReference type="SMART" id="SM00487">
    <property type="entry name" value="DEXDc"/>
    <property type="match status" value="1"/>
</dbReference>
<dbReference type="GO" id="GO:0003724">
    <property type="term" value="F:RNA helicase activity"/>
    <property type="evidence" value="ECO:0007669"/>
    <property type="project" value="UniProtKB-EC"/>
</dbReference>
<dbReference type="AlphaFoldDB" id="A0A2K1J3Q6"/>
<dbReference type="SUPFAM" id="SSF52540">
    <property type="entry name" value="P-loop containing nucleoside triphosphate hydrolases"/>
    <property type="match status" value="2"/>
</dbReference>
<feature type="domain" description="Helicase C-terminal" evidence="11">
    <location>
        <begin position="335"/>
        <end position="506"/>
    </location>
</feature>
<dbReference type="SMART" id="SM00490">
    <property type="entry name" value="HELICc"/>
    <property type="match status" value="1"/>
</dbReference>
<dbReference type="InterPro" id="IPR001650">
    <property type="entry name" value="Helicase_C-like"/>
</dbReference>
<dbReference type="Gramene" id="Pp3c17_13450V3.1">
    <property type="protein sequence ID" value="Pp3c17_13450V3.1"/>
    <property type="gene ID" value="Pp3c17_13450"/>
</dbReference>
<dbReference type="GO" id="GO:0005634">
    <property type="term" value="C:nucleus"/>
    <property type="evidence" value="ECO:0000318"/>
    <property type="project" value="GO_Central"/>
</dbReference>
<comment type="function">
    <text evidence="8">RNA helicase.</text>
</comment>
<evidence type="ECO:0000256" key="7">
    <source>
        <dbReference type="RuleBase" id="RU000492"/>
    </source>
</evidence>
<evidence type="ECO:0000256" key="1">
    <source>
        <dbReference type="ARBA" id="ARBA00022741"/>
    </source>
</evidence>
<dbReference type="GO" id="GO:0005524">
    <property type="term" value="F:ATP binding"/>
    <property type="evidence" value="ECO:0007669"/>
    <property type="project" value="UniProtKB-UniRule"/>
</dbReference>
<feature type="domain" description="DEAD-box RNA helicase Q" evidence="12">
    <location>
        <begin position="55"/>
        <end position="84"/>
    </location>
</feature>
<dbReference type="PaxDb" id="3218-PP1S98_4V6.1"/>
<dbReference type="RefSeq" id="XP_024401068.1">
    <property type="nucleotide sequence ID" value="XM_024545300.2"/>
</dbReference>
<dbReference type="InterPro" id="IPR000629">
    <property type="entry name" value="RNA-helicase_DEAD-box_CS"/>
</dbReference>
<dbReference type="PROSITE" id="PS51192">
    <property type="entry name" value="HELICASE_ATP_BIND_1"/>
    <property type="match status" value="1"/>
</dbReference>
<dbReference type="GO" id="GO:0016787">
    <property type="term" value="F:hydrolase activity"/>
    <property type="evidence" value="ECO:0007669"/>
    <property type="project" value="UniProtKB-KW"/>
</dbReference>
<dbReference type="STRING" id="3218.A0A2K1J3Q6"/>
<evidence type="ECO:0000256" key="8">
    <source>
        <dbReference type="RuleBase" id="RU365068"/>
    </source>
</evidence>
<feature type="compositionally biased region" description="Basic residues" evidence="9">
    <location>
        <begin position="1"/>
        <end position="11"/>
    </location>
</feature>
<dbReference type="GeneID" id="112294624"/>
<dbReference type="CDD" id="cd18787">
    <property type="entry name" value="SF2_C_DEAD"/>
    <property type="match status" value="1"/>
</dbReference>
<dbReference type="PROSITE" id="PS51194">
    <property type="entry name" value="HELICASE_CTER"/>
    <property type="match status" value="1"/>
</dbReference>